<reference evidence="6 7" key="1">
    <citation type="submission" date="2019-03" db="EMBL/GenBank/DDBJ databases">
        <title>Genomic Encyclopedia of Type Strains, Phase IV (KMG-IV): sequencing the most valuable type-strain genomes for metagenomic binning, comparative biology and taxonomic classification.</title>
        <authorList>
            <person name="Goeker M."/>
        </authorList>
    </citation>
    <scope>NUCLEOTIDE SEQUENCE [LARGE SCALE GENOMIC DNA]</scope>
    <source>
        <strain evidence="6 7">DSM 22362</strain>
    </source>
</reference>
<organism evidence="6 7">
    <name type="scientific">Sphingobacterium alimentarium</name>
    <dbReference type="NCBI Taxonomy" id="797292"/>
    <lineage>
        <taxon>Bacteria</taxon>
        <taxon>Pseudomonadati</taxon>
        <taxon>Bacteroidota</taxon>
        <taxon>Sphingobacteriia</taxon>
        <taxon>Sphingobacteriales</taxon>
        <taxon>Sphingobacteriaceae</taxon>
        <taxon>Sphingobacterium</taxon>
    </lineage>
</organism>
<keyword evidence="4" id="KW-0812">Transmembrane</keyword>
<name>A0A4R3VMV8_9SPHI</name>
<keyword evidence="2" id="KW-0328">Glycosyltransferase</keyword>
<keyword evidence="4" id="KW-1133">Transmembrane helix</keyword>
<accession>A0A4R3VMV8</accession>
<dbReference type="Pfam" id="PF00535">
    <property type="entry name" value="Glycos_transf_2"/>
    <property type="match status" value="1"/>
</dbReference>
<evidence type="ECO:0000256" key="2">
    <source>
        <dbReference type="ARBA" id="ARBA00022676"/>
    </source>
</evidence>
<dbReference type="InterPro" id="IPR029044">
    <property type="entry name" value="Nucleotide-diphossugar_trans"/>
</dbReference>
<feature type="domain" description="Glycosyltransferase 2-like" evidence="5">
    <location>
        <begin position="9"/>
        <end position="107"/>
    </location>
</feature>
<dbReference type="CDD" id="cd04186">
    <property type="entry name" value="GT_2_like_c"/>
    <property type="match status" value="1"/>
</dbReference>
<dbReference type="OrthoDB" id="9807209at2"/>
<dbReference type="RefSeq" id="WP_132778724.1">
    <property type="nucleotide sequence ID" value="NZ_SMBZ01000049.1"/>
</dbReference>
<dbReference type="EMBL" id="SMBZ01000049">
    <property type="protein sequence ID" value="TCV08021.1"/>
    <property type="molecule type" value="Genomic_DNA"/>
</dbReference>
<keyword evidence="4" id="KW-0472">Membrane</keyword>
<dbReference type="AlphaFoldDB" id="A0A4R3VMV8"/>
<evidence type="ECO:0000256" key="4">
    <source>
        <dbReference type="SAM" id="Phobius"/>
    </source>
</evidence>
<evidence type="ECO:0000313" key="7">
    <source>
        <dbReference type="Proteomes" id="UP000295197"/>
    </source>
</evidence>
<keyword evidence="3" id="KW-0808">Transferase</keyword>
<evidence type="ECO:0000256" key="3">
    <source>
        <dbReference type="ARBA" id="ARBA00022679"/>
    </source>
</evidence>
<proteinExistence type="inferred from homology"/>
<protein>
    <recommendedName>
        <fullName evidence="5">Glycosyltransferase 2-like domain-containing protein</fullName>
    </recommendedName>
</protein>
<sequence length="303" mass="34754">MEEKSIKISFITVNFNGIQHTANLLETIFKQAFEFPFEVIVIDNGSTQNEYDALKTMFPKIKGGYQTQNLGFAGGNNVGINLAKGKYFYFLNNDTLLPANAEKHLKAMMAFCADRPEVGGLSPKLIYKEPEGLIQFAGSTPLSRLSIRNKQIGYKIYDQGQFDQIREIPYFHGAAMFVPKAVVDEVGGLPSHYFLYYEELDWSCSITKYYKLFYFPEASIVHLESVSTGIDSPFKTFYLTRNRLIFAYRQRKGIVRWLALIYLTFVVSIKSLSGYIIKAQNEHIKSYLKGLFSAYIWILNFKR</sequence>
<dbReference type="PANTHER" id="PTHR43179">
    <property type="entry name" value="RHAMNOSYLTRANSFERASE WBBL"/>
    <property type="match status" value="1"/>
</dbReference>
<dbReference type="SUPFAM" id="SSF53448">
    <property type="entry name" value="Nucleotide-diphospho-sugar transferases"/>
    <property type="match status" value="1"/>
</dbReference>
<gene>
    <name evidence="6" type="ORF">EDC17_10497</name>
</gene>
<evidence type="ECO:0000259" key="5">
    <source>
        <dbReference type="Pfam" id="PF00535"/>
    </source>
</evidence>
<dbReference type="Gene3D" id="3.90.550.10">
    <property type="entry name" value="Spore Coat Polysaccharide Biosynthesis Protein SpsA, Chain A"/>
    <property type="match status" value="1"/>
</dbReference>
<dbReference type="GO" id="GO:0016757">
    <property type="term" value="F:glycosyltransferase activity"/>
    <property type="evidence" value="ECO:0007669"/>
    <property type="project" value="UniProtKB-KW"/>
</dbReference>
<evidence type="ECO:0000256" key="1">
    <source>
        <dbReference type="ARBA" id="ARBA00006739"/>
    </source>
</evidence>
<feature type="transmembrane region" description="Helical" evidence="4">
    <location>
        <begin position="257"/>
        <end position="277"/>
    </location>
</feature>
<dbReference type="InterPro" id="IPR001173">
    <property type="entry name" value="Glyco_trans_2-like"/>
</dbReference>
<evidence type="ECO:0000313" key="6">
    <source>
        <dbReference type="EMBL" id="TCV08021.1"/>
    </source>
</evidence>
<comment type="similarity">
    <text evidence="1">Belongs to the glycosyltransferase 2 family.</text>
</comment>
<comment type="caution">
    <text evidence="6">The sequence shown here is derived from an EMBL/GenBank/DDBJ whole genome shotgun (WGS) entry which is preliminary data.</text>
</comment>
<dbReference type="Proteomes" id="UP000295197">
    <property type="component" value="Unassembled WGS sequence"/>
</dbReference>
<keyword evidence="7" id="KW-1185">Reference proteome</keyword>
<dbReference type="PANTHER" id="PTHR43179:SF12">
    <property type="entry name" value="GALACTOFURANOSYLTRANSFERASE GLFT2"/>
    <property type="match status" value="1"/>
</dbReference>